<evidence type="ECO:0000256" key="1">
    <source>
        <dbReference type="ARBA" id="ARBA00004141"/>
    </source>
</evidence>
<evidence type="ECO:0000313" key="6">
    <source>
        <dbReference type="EMBL" id="MFD0870606.1"/>
    </source>
</evidence>
<feature type="transmembrane region" description="Helical" evidence="5">
    <location>
        <begin position="28"/>
        <end position="46"/>
    </location>
</feature>
<reference evidence="7" key="1">
    <citation type="journal article" date="2019" name="Int. J. Syst. Evol. Microbiol.">
        <title>The Global Catalogue of Microorganisms (GCM) 10K type strain sequencing project: providing services to taxonomists for standard genome sequencing and annotation.</title>
        <authorList>
            <consortium name="The Broad Institute Genomics Platform"/>
            <consortium name="The Broad Institute Genome Sequencing Center for Infectious Disease"/>
            <person name="Wu L."/>
            <person name="Ma J."/>
        </authorList>
    </citation>
    <scope>NUCLEOTIDE SEQUENCE [LARGE SCALE GENOMIC DNA]</scope>
    <source>
        <strain evidence="7">CCUG 57263</strain>
    </source>
</reference>
<feature type="transmembrane region" description="Helical" evidence="5">
    <location>
        <begin position="120"/>
        <end position="141"/>
    </location>
</feature>
<dbReference type="PANTHER" id="PTHR37306">
    <property type="entry name" value="COLICIN V PRODUCTION PROTEIN"/>
    <property type="match status" value="1"/>
</dbReference>
<gene>
    <name evidence="6" type="ORF">ACFQ03_15730</name>
</gene>
<evidence type="ECO:0000256" key="3">
    <source>
        <dbReference type="ARBA" id="ARBA00022989"/>
    </source>
</evidence>
<dbReference type="Proteomes" id="UP001597120">
    <property type="component" value="Unassembled WGS sequence"/>
</dbReference>
<keyword evidence="3 5" id="KW-1133">Transmembrane helix</keyword>
<evidence type="ECO:0000256" key="2">
    <source>
        <dbReference type="ARBA" id="ARBA00022692"/>
    </source>
</evidence>
<keyword evidence="7" id="KW-1185">Reference proteome</keyword>
<evidence type="ECO:0000313" key="7">
    <source>
        <dbReference type="Proteomes" id="UP001597120"/>
    </source>
</evidence>
<evidence type="ECO:0000256" key="4">
    <source>
        <dbReference type="ARBA" id="ARBA00023136"/>
    </source>
</evidence>
<proteinExistence type="predicted"/>
<name>A0ABW3DDG2_9BACL</name>
<dbReference type="RefSeq" id="WP_379289309.1">
    <property type="nucleotide sequence ID" value="NZ_JBHTIU010000051.1"/>
</dbReference>
<keyword evidence="4 5" id="KW-0472">Membrane</keyword>
<feature type="transmembrane region" description="Helical" evidence="5">
    <location>
        <begin position="80"/>
        <end position="100"/>
    </location>
</feature>
<sequence>MMNIIDLIAAVTVIASFAAGFRKGLISQLVSVLGLVAALLAAFFLYDKVAAYLAEWIPLKTFTSNSNYEFLISHYRLETYIYNAIAFAAVFLIVKIAWSFLGRVLHVVAKVPGLNGLNRWLGAILGMLEATLILTLMVYVLMAIPSDSLQRVLGESRAVPYLILWPPIVLEKLPEFFSFTPENA</sequence>
<evidence type="ECO:0000256" key="5">
    <source>
        <dbReference type="SAM" id="Phobius"/>
    </source>
</evidence>
<dbReference type="InterPro" id="IPR003825">
    <property type="entry name" value="Colicin-V_CvpA"/>
</dbReference>
<protein>
    <submittedName>
        <fullName evidence="6">CvpA family protein</fullName>
    </submittedName>
</protein>
<keyword evidence="2 5" id="KW-0812">Transmembrane</keyword>
<dbReference type="EMBL" id="JBHTIU010000051">
    <property type="protein sequence ID" value="MFD0870606.1"/>
    <property type="molecule type" value="Genomic_DNA"/>
</dbReference>
<organism evidence="6 7">
    <name type="scientific">Paenibacillus residui</name>
    <dbReference type="NCBI Taxonomy" id="629724"/>
    <lineage>
        <taxon>Bacteria</taxon>
        <taxon>Bacillati</taxon>
        <taxon>Bacillota</taxon>
        <taxon>Bacilli</taxon>
        <taxon>Bacillales</taxon>
        <taxon>Paenibacillaceae</taxon>
        <taxon>Paenibacillus</taxon>
    </lineage>
</organism>
<dbReference type="Pfam" id="PF02674">
    <property type="entry name" value="Colicin_V"/>
    <property type="match status" value="1"/>
</dbReference>
<comment type="caution">
    <text evidence="6">The sequence shown here is derived from an EMBL/GenBank/DDBJ whole genome shotgun (WGS) entry which is preliminary data.</text>
</comment>
<comment type="subcellular location">
    <subcellularLocation>
        <location evidence="1">Membrane</location>
        <topology evidence="1">Multi-pass membrane protein</topology>
    </subcellularLocation>
</comment>
<dbReference type="PANTHER" id="PTHR37306:SF1">
    <property type="entry name" value="COLICIN V PRODUCTION PROTEIN"/>
    <property type="match status" value="1"/>
</dbReference>
<accession>A0ABW3DDG2</accession>